<organism evidence="1 2">
    <name type="scientific">Cupriavidus numazuensis</name>
    <dbReference type="NCBI Taxonomy" id="221992"/>
    <lineage>
        <taxon>Bacteria</taxon>
        <taxon>Pseudomonadati</taxon>
        <taxon>Pseudomonadota</taxon>
        <taxon>Betaproteobacteria</taxon>
        <taxon>Burkholderiales</taxon>
        <taxon>Burkholderiaceae</taxon>
        <taxon>Cupriavidus</taxon>
    </lineage>
</organism>
<name>A0ABM8TGR5_9BURK</name>
<evidence type="ECO:0000313" key="1">
    <source>
        <dbReference type="EMBL" id="CAG2145345.1"/>
    </source>
</evidence>
<protein>
    <recommendedName>
        <fullName evidence="3">DUF4880 domain-containing protein</fullName>
    </recommendedName>
</protein>
<sequence>MTVDRHDAVWDAAWNWVQREHDHEHFDDASRAALTSWLVENAAHREAYEKAARLWMLAGLVPPASDLDDAPSPGSSPDLH</sequence>
<dbReference type="EMBL" id="CAJPVI010000014">
    <property type="protein sequence ID" value="CAG2145345.1"/>
    <property type="molecule type" value="Genomic_DNA"/>
</dbReference>
<gene>
    <name evidence="1" type="ORF">LMG26411_02731</name>
</gene>
<comment type="caution">
    <text evidence="1">The sequence shown here is derived from an EMBL/GenBank/DDBJ whole genome shotgun (WGS) entry which is preliminary data.</text>
</comment>
<evidence type="ECO:0000313" key="2">
    <source>
        <dbReference type="Proteomes" id="UP000672657"/>
    </source>
</evidence>
<reference evidence="1 2" key="1">
    <citation type="submission" date="2021-03" db="EMBL/GenBank/DDBJ databases">
        <authorList>
            <person name="Peeters C."/>
        </authorList>
    </citation>
    <scope>NUCLEOTIDE SEQUENCE [LARGE SCALE GENOMIC DNA]</scope>
    <source>
        <strain evidence="1 2">LMG 26411</strain>
    </source>
</reference>
<dbReference type="RefSeq" id="WP_211953791.1">
    <property type="nucleotide sequence ID" value="NZ_CAJPVI010000014.1"/>
</dbReference>
<accession>A0ABM8TGR5</accession>
<evidence type="ECO:0008006" key="3">
    <source>
        <dbReference type="Google" id="ProtNLM"/>
    </source>
</evidence>
<keyword evidence="2" id="KW-1185">Reference proteome</keyword>
<proteinExistence type="predicted"/>
<dbReference type="Proteomes" id="UP000672657">
    <property type="component" value="Unassembled WGS sequence"/>
</dbReference>